<dbReference type="InterPro" id="IPR036397">
    <property type="entry name" value="RNaseH_sf"/>
</dbReference>
<evidence type="ECO:0000259" key="1">
    <source>
        <dbReference type="Pfam" id="PF25597"/>
    </source>
</evidence>
<dbReference type="SUPFAM" id="SSF53098">
    <property type="entry name" value="Ribonuclease H-like"/>
    <property type="match status" value="1"/>
</dbReference>
<accession>A0ABQ4YFD1</accession>
<evidence type="ECO:0000313" key="3">
    <source>
        <dbReference type="Proteomes" id="UP001151760"/>
    </source>
</evidence>
<dbReference type="InterPro" id="IPR039537">
    <property type="entry name" value="Retrotran_Ty1/copia-like"/>
</dbReference>
<dbReference type="Pfam" id="PF25597">
    <property type="entry name" value="SH3_retrovirus"/>
    <property type="match status" value="1"/>
</dbReference>
<reference evidence="2" key="2">
    <citation type="submission" date="2022-01" db="EMBL/GenBank/DDBJ databases">
        <authorList>
            <person name="Yamashiro T."/>
            <person name="Shiraishi A."/>
            <person name="Satake H."/>
            <person name="Nakayama K."/>
        </authorList>
    </citation>
    <scope>NUCLEOTIDE SEQUENCE</scope>
</reference>
<dbReference type="Gene3D" id="3.30.420.10">
    <property type="entry name" value="Ribonuclease H-like superfamily/Ribonuclease H"/>
    <property type="match status" value="1"/>
</dbReference>
<feature type="domain" description="Retroviral polymerase SH3-like" evidence="1">
    <location>
        <begin position="195"/>
        <end position="246"/>
    </location>
</feature>
<dbReference type="Proteomes" id="UP001151760">
    <property type="component" value="Unassembled WGS sequence"/>
</dbReference>
<dbReference type="EMBL" id="BQNB010010378">
    <property type="protein sequence ID" value="GJS76468.1"/>
    <property type="molecule type" value="Genomic_DNA"/>
</dbReference>
<keyword evidence="3" id="KW-1185">Reference proteome</keyword>
<sequence length="413" mass="47564">MEILVKTCLIPLALKTRAPQLNQNFRNTNPRVSTSTKVAYKTNVSRPQPRRNQMKDKVVPNTSHEKFKKTEVEEHPRISSTHPRILYTWTLFLRSKDETPEVLKDFLMMIQRNLQAPVISVRTDRGTEFLNKTLNAFYKEEGIKHQTSTPRNTERTALLKDETALSLRLLERCFRLLNFLYSFGLKQLQPAQYGENLDKMKEKGDPYILVGYSTQLKGYRVYNKRTRLIVESIHLRFDEFKEMSETSVANDTQACSLNGQKASDYDNLTCTRIQRLPPTSLAGHLDVLVLLCKISQARRLKKHLKEVKRNLSITLRARAATIHSLSPGALVRHRPVNTFLRRFKLCQQASLAKKQNCTAISSAEAEYVALSASCAQVMWMRTQLQDYDFNYNNIPLYCDSQSAIAISYNPVQQ</sequence>
<comment type="caution">
    <text evidence="2">The sequence shown here is derived from an EMBL/GenBank/DDBJ whole genome shotgun (WGS) entry which is preliminary data.</text>
</comment>
<organism evidence="2 3">
    <name type="scientific">Tanacetum coccineum</name>
    <dbReference type="NCBI Taxonomy" id="301880"/>
    <lineage>
        <taxon>Eukaryota</taxon>
        <taxon>Viridiplantae</taxon>
        <taxon>Streptophyta</taxon>
        <taxon>Embryophyta</taxon>
        <taxon>Tracheophyta</taxon>
        <taxon>Spermatophyta</taxon>
        <taxon>Magnoliopsida</taxon>
        <taxon>eudicotyledons</taxon>
        <taxon>Gunneridae</taxon>
        <taxon>Pentapetalae</taxon>
        <taxon>asterids</taxon>
        <taxon>campanulids</taxon>
        <taxon>Asterales</taxon>
        <taxon>Asteraceae</taxon>
        <taxon>Asteroideae</taxon>
        <taxon>Anthemideae</taxon>
        <taxon>Anthemidinae</taxon>
        <taxon>Tanacetum</taxon>
    </lineage>
</organism>
<dbReference type="InterPro" id="IPR012337">
    <property type="entry name" value="RNaseH-like_sf"/>
</dbReference>
<gene>
    <name evidence="2" type="ORF">Tco_0726349</name>
</gene>
<reference evidence="2" key="1">
    <citation type="journal article" date="2022" name="Int. J. Mol. Sci.">
        <title>Draft Genome of Tanacetum Coccineum: Genomic Comparison of Closely Related Tanacetum-Family Plants.</title>
        <authorList>
            <person name="Yamashiro T."/>
            <person name="Shiraishi A."/>
            <person name="Nakayama K."/>
            <person name="Satake H."/>
        </authorList>
    </citation>
    <scope>NUCLEOTIDE SEQUENCE</scope>
</reference>
<dbReference type="PANTHER" id="PTHR42648:SF21">
    <property type="entry name" value="CYSTEINE-RICH RLK (RECEPTOR-LIKE PROTEIN KINASE) 8"/>
    <property type="match status" value="1"/>
</dbReference>
<protein>
    <submittedName>
        <fullName evidence="2">Retrovirus-related pol polyprotein from transposon TNT 1-94</fullName>
    </submittedName>
</protein>
<proteinExistence type="predicted"/>
<evidence type="ECO:0000313" key="2">
    <source>
        <dbReference type="EMBL" id="GJS76468.1"/>
    </source>
</evidence>
<dbReference type="InterPro" id="IPR057670">
    <property type="entry name" value="SH3_retrovirus"/>
</dbReference>
<name>A0ABQ4YFD1_9ASTR</name>
<dbReference type="CDD" id="cd09272">
    <property type="entry name" value="RNase_HI_RT_Ty1"/>
    <property type="match status" value="1"/>
</dbReference>
<dbReference type="PANTHER" id="PTHR42648">
    <property type="entry name" value="TRANSPOSASE, PUTATIVE-RELATED"/>
    <property type="match status" value="1"/>
</dbReference>